<organism evidence="7 8">
    <name type="scientific">Helicobacter enhydrae</name>
    <dbReference type="NCBI Taxonomy" id="222136"/>
    <lineage>
        <taxon>Bacteria</taxon>
        <taxon>Pseudomonadati</taxon>
        <taxon>Campylobacterota</taxon>
        <taxon>Epsilonproteobacteria</taxon>
        <taxon>Campylobacterales</taxon>
        <taxon>Helicobacteraceae</taxon>
        <taxon>Helicobacter</taxon>
    </lineage>
</organism>
<feature type="binding site" evidence="3">
    <location>
        <position position="283"/>
    </location>
    <ligand>
        <name>CTP</name>
        <dbReference type="ChEBI" id="CHEBI:37563"/>
    </ligand>
</feature>
<protein>
    <recommendedName>
        <fullName evidence="3">Coenzyme A biosynthesis bifunctional protein CoaBC</fullName>
    </recommendedName>
    <alternativeName>
        <fullName evidence="3">DNA/pantothenate metabolism flavoprotein</fullName>
    </alternativeName>
    <alternativeName>
        <fullName evidence="3">Phosphopantothenoylcysteine synthetase/decarboxylase</fullName>
        <shortName evidence="3">PPCS-PPCDC</shortName>
    </alternativeName>
    <domain>
        <recommendedName>
            <fullName evidence="3">Phosphopantothenoylcysteine decarboxylase</fullName>
            <shortName evidence="3">PPC decarboxylase</shortName>
            <shortName evidence="3">PPC-DC</shortName>
            <ecNumber evidence="3">4.1.1.36</ecNumber>
        </recommendedName>
        <alternativeName>
            <fullName evidence="3">CoaC</fullName>
        </alternativeName>
    </domain>
    <domain>
        <recommendedName>
            <fullName evidence="3">Phosphopantothenate--cysteine ligase</fullName>
            <ecNumber evidence="3">6.3.2.5</ecNumber>
        </recommendedName>
        <alternativeName>
            <fullName evidence="3">CoaB</fullName>
        </alternativeName>
        <alternativeName>
            <fullName evidence="3">Phosphopantothenoylcysteine synthetase</fullName>
            <shortName evidence="3">PPC synthetase</shortName>
            <shortName evidence="3">PPC-S</shortName>
        </alternativeName>
    </domain>
</protein>
<evidence type="ECO:0000313" key="8">
    <source>
        <dbReference type="Proteomes" id="UP000092884"/>
    </source>
</evidence>
<comment type="caution">
    <text evidence="3">Lacks conserved residue(s) required for the propagation of feature annotation.</text>
</comment>
<dbReference type="KEGG" id="het:BBW65_01150"/>
<dbReference type="InterPro" id="IPR005252">
    <property type="entry name" value="CoaBC"/>
</dbReference>
<evidence type="ECO:0000313" key="7">
    <source>
        <dbReference type="EMBL" id="ANV97503.1"/>
    </source>
</evidence>
<accession>A0A1B1U417</accession>
<dbReference type="Gene3D" id="3.40.50.1950">
    <property type="entry name" value="Flavin prenyltransferase-like"/>
    <property type="match status" value="1"/>
</dbReference>
<dbReference type="EC" id="4.1.1.36" evidence="3"/>
<feature type="binding site" evidence="3">
    <location>
        <position position="293"/>
    </location>
    <ligand>
        <name>CTP</name>
        <dbReference type="ChEBI" id="CHEBI:37563"/>
    </ligand>
</feature>
<dbReference type="InterPro" id="IPR007085">
    <property type="entry name" value="DNA/pantothenate-metab_flavo_C"/>
</dbReference>
<dbReference type="Pfam" id="PF02441">
    <property type="entry name" value="Flavoprotein"/>
    <property type="match status" value="1"/>
</dbReference>
<comment type="catalytic activity">
    <reaction evidence="3 4">
        <text>(R)-4'-phosphopantothenate + L-cysteine + CTP = N-[(R)-4-phosphopantothenoyl]-L-cysteine + CMP + diphosphate + H(+)</text>
        <dbReference type="Rhea" id="RHEA:19397"/>
        <dbReference type="ChEBI" id="CHEBI:10986"/>
        <dbReference type="ChEBI" id="CHEBI:15378"/>
        <dbReference type="ChEBI" id="CHEBI:33019"/>
        <dbReference type="ChEBI" id="CHEBI:35235"/>
        <dbReference type="ChEBI" id="CHEBI:37563"/>
        <dbReference type="ChEBI" id="CHEBI:59458"/>
        <dbReference type="ChEBI" id="CHEBI:60377"/>
        <dbReference type="EC" id="6.3.2.5"/>
    </reaction>
</comment>
<dbReference type="GO" id="GO:0004633">
    <property type="term" value="F:phosphopantothenoylcysteine decarboxylase activity"/>
    <property type="evidence" value="ECO:0007669"/>
    <property type="project" value="UniProtKB-UniRule"/>
</dbReference>
<dbReference type="NCBIfam" id="TIGR00521">
    <property type="entry name" value="coaBC_dfp"/>
    <property type="match status" value="1"/>
</dbReference>
<dbReference type="InterPro" id="IPR003382">
    <property type="entry name" value="Flavoprotein"/>
</dbReference>
<evidence type="ECO:0000256" key="3">
    <source>
        <dbReference type="HAMAP-Rule" id="MF_02225"/>
    </source>
</evidence>
<dbReference type="HAMAP" id="MF_02225">
    <property type="entry name" value="CoaBC"/>
    <property type="match status" value="1"/>
</dbReference>
<dbReference type="GO" id="GO:0010181">
    <property type="term" value="F:FMN binding"/>
    <property type="evidence" value="ECO:0007669"/>
    <property type="project" value="UniProtKB-UniRule"/>
</dbReference>
<comment type="function">
    <text evidence="3">Catalyzes two sequential steps in the biosynthesis of coenzyme A. In the first step cysteine is conjugated to 4'-phosphopantothenate to form 4-phosphopantothenoylcysteine. In the second step the latter compound is decarboxylated to form 4'-phosphopantotheine.</text>
</comment>
<dbReference type="InterPro" id="IPR035929">
    <property type="entry name" value="CoaB-like_sf"/>
</dbReference>
<dbReference type="PANTHER" id="PTHR14359:SF6">
    <property type="entry name" value="PHOSPHOPANTOTHENOYLCYSTEINE DECARBOXYLASE"/>
    <property type="match status" value="1"/>
</dbReference>
<comment type="pathway">
    <text evidence="3 4">Cofactor biosynthesis; coenzyme A biosynthesis; CoA from (R)-pantothenate: step 2/5.</text>
</comment>
<dbReference type="InterPro" id="IPR036551">
    <property type="entry name" value="Flavin_trans-like"/>
</dbReference>
<feature type="domain" description="DNA/pantothenate metabolism flavoprotein C-terminal" evidence="6">
    <location>
        <begin position="188"/>
        <end position="393"/>
    </location>
</feature>
<keyword evidence="1 3" id="KW-0210">Decarboxylase</keyword>
<keyword evidence="3" id="KW-0479">Metal-binding</keyword>
<dbReference type="EMBL" id="CP016503">
    <property type="protein sequence ID" value="ANV97503.1"/>
    <property type="molecule type" value="Genomic_DNA"/>
</dbReference>
<dbReference type="GO" id="GO:0071513">
    <property type="term" value="C:phosphopantothenoylcysteine decarboxylase complex"/>
    <property type="evidence" value="ECO:0007669"/>
    <property type="project" value="TreeGrafter"/>
</dbReference>
<comment type="pathway">
    <text evidence="3 4">Cofactor biosynthesis; coenzyme A biosynthesis; CoA from (R)-pantothenate: step 3/5.</text>
</comment>
<gene>
    <name evidence="3" type="primary">coaBC</name>
    <name evidence="7" type="ORF">BBW65_01150</name>
</gene>
<keyword evidence="3 4" id="KW-0288">FMN</keyword>
<dbReference type="UniPathway" id="UPA00241">
    <property type="reaction ID" value="UER00353"/>
</dbReference>
<comment type="function">
    <text evidence="4">Catalyzes two steps in the biosynthesis of coenzyme A. In the first step cysteine is conjugated to 4'-phosphopantothenate to form 4-phosphopantothenoylcysteine, in the latter compound is decarboxylated to form 4'-phosphopantotheine.</text>
</comment>
<comment type="cofactor">
    <cofactor evidence="3">
        <name>FMN</name>
        <dbReference type="ChEBI" id="CHEBI:58210"/>
    </cofactor>
    <text evidence="3">Binds 1 FMN per subunit.</text>
</comment>
<evidence type="ECO:0000259" key="6">
    <source>
        <dbReference type="Pfam" id="PF04127"/>
    </source>
</evidence>
<comment type="similarity">
    <text evidence="3 4">In the C-terminal section; belongs to the PPC synthetase family.</text>
</comment>
<keyword evidence="8" id="KW-1185">Reference proteome</keyword>
<dbReference type="SUPFAM" id="SSF102645">
    <property type="entry name" value="CoaB-like"/>
    <property type="match status" value="1"/>
</dbReference>
<dbReference type="AlphaFoldDB" id="A0A1B1U417"/>
<feature type="binding site" evidence="3">
    <location>
        <position position="322"/>
    </location>
    <ligand>
        <name>CTP</name>
        <dbReference type="ChEBI" id="CHEBI:37563"/>
    </ligand>
</feature>
<dbReference type="RefSeq" id="WP_066338594.1">
    <property type="nucleotide sequence ID" value="NZ_CP016503.1"/>
</dbReference>
<comment type="similarity">
    <text evidence="3 4">In the N-terminal section; belongs to the HFCD (homo-oligomeric flavin containing Cys decarboxylase) superfamily.</text>
</comment>
<feature type="region of interest" description="Phosphopantothenate--cysteine ligase" evidence="3">
    <location>
        <begin position="192"/>
        <end position="398"/>
    </location>
</feature>
<dbReference type="STRING" id="222136.BBW65_01150"/>
<name>A0A1B1U417_9HELI</name>
<dbReference type="GO" id="GO:0046872">
    <property type="term" value="F:metal ion binding"/>
    <property type="evidence" value="ECO:0007669"/>
    <property type="project" value="UniProtKB-KW"/>
</dbReference>
<dbReference type="EC" id="6.3.2.5" evidence="3"/>
<keyword evidence="3 4" id="KW-0436">Ligase</keyword>
<reference evidence="8" key="1">
    <citation type="submission" date="2016-07" db="EMBL/GenBank/DDBJ databases">
        <authorList>
            <person name="Florea S."/>
            <person name="Webb J.S."/>
            <person name="Jaromczyk J."/>
            <person name="Schardl C.L."/>
        </authorList>
    </citation>
    <scope>NUCLEOTIDE SEQUENCE [LARGE SCALE GENOMIC DNA]</scope>
    <source>
        <strain evidence="8">MIT 01-6242</strain>
    </source>
</reference>
<dbReference type="Proteomes" id="UP000092884">
    <property type="component" value="Chromosome"/>
</dbReference>
<dbReference type="GO" id="GO:0015937">
    <property type="term" value="P:coenzyme A biosynthetic process"/>
    <property type="evidence" value="ECO:0007669"/>
    <property type="project" value="UniProtKB-UniRule"/>
</dbReference>
<sequence>MKFLQNQRVLLCVSGGIAVYKSLELVRLLQKAGASVRVVMSEGAQRFVTPLSFEALSGAKVLTDGGEDWTSGGANHISYASWADVCIFAPASMNSLAKFAYGIADNAMLSTLLALKAPVLVAPSANTNMYLSSQSQEAMDRLRASGHRVLEAQEGLLACGVYGVGAMVSIEEIAWEAKRWVAQKGFWNQKQVIVSGGGSSEAIDEVRCISNHSSGIQASYFALALYLMGAEVSFVSSRFPIALPRAIKSISVKSAKEYLQAITELRCQMQGEVYYFGVAAIGDFVPTHFTEGKIKKSQNLELTLKQNIDILKSLSGVIKIGFKAEKDSKNANKYARAMLEEKGCDFVCLNVLDSDNPFGASSNAITLLSPDDEIHFDLKDKFALAWEVLEEIARRSDD</sequence>
<dbReference type="GO" id="GO:0004632">
    <property type="term" value="F:phosphopantothenate--cysteine ligase activity"/>
    <property type="evidence" value="ECO:0007669"/>
    <property type="project" value="UniProtKB-UniRule"/>
</dbReference>
<evidence type="ECO:0000256" key="2">
    <source>
        <dbReference type="ARBA" id="ARBA00023239"/>
    </source>
</evidence>
<evidence type="ECO:0000256" key="4">
    <source>
        <dbReference type="RuleBase" id="RU364078"/>
    </source>
</evidence>
<comment type="catalytic activity">
    <reaction evidence="3 4">
        <text>N-[(R)-4-phosphopantothenoyl]-L-cysteine + H(+) = (R)-4'-phosphopantetheine + CO2</text>
        <dbReference type="Rhea" id="RHEA:16793"/>
        <dbReference type="ChEBI" id="CHEBI:15378"/>
        <dbReference type="ChEBI" id="CHEBI:16526"/>
        <dbReference type="ChEBI" id="CHEBI:59458"/>
        <dbReference type="ChEBI" id="CHEBI:61723"/>
        <dbReference type="EC" id="4.1.1.36"/>
    </reaction>
</comment>
<feature type="domain" description="Flavoprotein" evidence="5">
    <location>
        <begin position="8"/>
        <end position="173"/>
    </location>
</feature>
<dbReference type="Gene3D" id="3.40.50.10300">
    <property type="entry name" value="CoaB-like"/>
    <property type="match status" value="1"/>
</dbReference>
<evidence type="ECO:0000259" key="5">
    <source>
        <dbReference type="Pfam" id="PF02441"/>
    </source>
</evidence>
<keyword evidence="2 3" id="KW-0456">Lyase</keyword>
<dbReference type="Pfam" id="PF04127">
    <property type="entry name" value="DFP"/>
    <property type="match status" value="1"/>
</dbReference>
<keyword evidence="3 4" id="KW-0285">Flavoprotein</keyword>
<evidence type="ECO:0000256" key="1">
    <source>
        <dbReference type="ARBA" id="ARBA00022793"/>
    </source>
</evidence>
<feature type="binding site" evidence="3">
    <location>
        <position position="342"/>
    </location>
    <ligand>
        <name>CTP</name>
        <dbReference type="ChEBI" id="CHEBI:37563"/>
    </ligand>
</feature>
<feature type="region of interest" description="Phosphopantothenoylcysteine decarboxylase" evidence="3">
    <location>
        <begin position="1"/>
        <end position="191"/>
    </location>
</feature>
<comment type="cofactor">
    <cofactor evidence="3">
        <name>Mg(2+)</name>
        <dbReference type="ChEBI" id="CHEBI:18420"/>
    </cofactor>
</comment>
<dbReference type="PANTHER" id="PTHR14359">
    <property type="entry name" value="HOMO-OLIGOMERIC FLAVIN CONTAINING CYS DECARBOXYLASE FAMILY"/>
    <property type="match status" value="1"/>
</dbReference>
<dbReference type="OrthoDB" id="9802554at2"/>
<proteinExistence type="inferred from homology"/>
<feature type="active site" description="Proton donor" evidence="3">
    <location>
        <position position="159"/>
    </location>
</feature>
<keyword evidence="3" id="KW-0511">Multifunctional enzyme</keyword>
<dbReference type="GO" id="GO:0015941">
    <property type="term" value="P:pantothenate catabolic process"/>
    <property type="evidence" value="ECO:0007669"/>
    <property type="project" value="InterPro"/>
</dbReference>
<keyword evidence="3" id="KW-0460">Magnesium</keyword>
<dbReference type="SUPFAM" id="SSF52507">
    <property type="entry name" value="Homo-oligomeric flavin-containing Cys decarboxylases, HFCD"/>
    <property type="match status" value="1"/>
</dbReference>